<evidence type="ECO:0000313" key="12">
    <source>
        <dbReference type="EMBL" id="ORY56537.1"/>
    </source>
</evidence>
<dbReference type="PANTHER" id="PTHR22851:SF0">
    <property type="entry name" value="DDB1- AND CUL4-ASSOCIATED FACTOR 13"/>
    <property type="match status" value="1"/>
</dbReference>
<feature type="compositionally biased region" description="Basic and acidic residues" evidence="10">
    <location>
        <begin position="124"/>
        <end position="140"/>
    </location>
</feature>
<evidence type="ECO:0000256" key="5">
    <source>
        <dbReference type="ARBA" id="ARBA00022737"/>
    </source>
</evidence>
<feature type="region of interest" description="Disordered" evidence="10">
    <location>
        <begin position="124"/>
        <end position="168"/>
    </location>
</feature>
<dbReference type="Pfam" id="PF04158">
    <property type="entry name" value="Sof1"/>
    <property type="match status" value="1"/>
</dbReference>
<dbReference type="InterPro" id="IPR036322">
    <property type="entry name" value="WD40_repeat_dom_sf"/>
</dbReference>
<name>A0A1Y2DBG2_9BASI</name>
<feature type="domain" description="Sof1-like protein" evidence="11">
    <location>
        <begin position="415"/>
        <end position="494"/>
    </location>
</feature>
<dbReference type="InterPro" id="IPR007287">
    <property type="entry name" value="Sof1"/>
</dbReference>
<proteinExistence type="inferred from homology"/>
<comment type="subcellular location">
    <subcellularLocation>
        <location evidence="1">Nucleus</location>
        <location evidence="1">Nucleolus</location>
    </subcellularLocation>
</comment>
<feature type="compositionally biased region" description="Basic and acidic residues" evidence="10">
    <location>
        <begin position="472"/>
        <end position="483"/>
    </location>
</feature>
<gene>
    <name evidence="12" type="ORF">BCR35DRAFT_296178</name>
</gene>
<sequence length="510" mass="56683">MKIKTLHRSLEDHLPTSSSSTAPISRNLDPALHPFARPREYTRAVAAAKLERMFSKPFVDSLEGHGDGLYSMTKDESGGLSRIASGSGDGEVRVWDLAQRKSLWNVQGAHRGMVKGVAFSHPAAGEEGRVEKKIGSGEKSLKRKRTALGDKGKGRQDEEEDEEEDFDYDTTLARGSPRILSCGVDKTVKLWDVTGAKGANVKPLQTYAGKSGFNSISHHRYDPIFATASTSIEIWDETKTSPLSTLKFHSTSNLSSGEHIVNVAFNKSETSVLASSGSDRTVCLYDLRSGKALGRVSMNMRVNQLVFNPLQPPVLLCASEDHNLYTFDMRNMATTTQVYKGHVGAVMSCDWAPTGREFVSGSYDRTIRLWTAGEGKARDTYHTKRMQRVFTSMYTLDSRFVLSGSDDSNLRIWKARAGDKLGVVDKREMARKEYRDGLREKWGTVGDVAKLERQRFLPKDIHNAETLRRTMLDARNKKEENRRAHAPKGVDPSKLKPKAAKKAAIARVES</sequence>
<comment type="similarity">
    <text evidence="2">Belongs to the WD repeat DCAF13/WDSOF1 family.</text>
</comment>
<dbReference type="UniPathway" id="UPA00143"/>
<dbReference type="InterPro" id="IPR051733">
    <property type="entry name" value="WD_repeat_DCAF13/WDSOF1"/>
</dbReference>
<evidence type="ECO:0000256" key="1">
    <source>
        <dbReference type="ARBA" id="ARBA00004604"/>
    </source>
</evidence>
<dbReference type="PROSITE" id="PS00678">
    <property type="entry name" value="WD_REPEATS_1"/>
    <property type="match status" value="1"/>
</dbReference>
<dbReference type="SUPFAM" id="SSF50978">
    <property type="entry name" value="WD40 repeat-like"/>
    <property type="match status" value="1"/>
</dbReference>
<keyword evidence="4 9" id="KW-0853">WD repeat</keyword>
<accession>A0A1Y2DBG2</accession>
<keyword evidence="5" id="KW-0677">Repeat</keyword>
<dbReference type="STRING" id="106004.A0A1Y2DBG2"/>
<dbReference type="GO" id="GO:0016567">
    <property type="term" value="P:protein ubiquitination"/>
    <property type="evidence" value="ECO:0007669"/>
    <property type="project" value="UniProtKB-UniPathway"/>
</dbReference>
<dbReference type="InterPro" id="IPR001680">
    <property type="entry name" value="WD40_rpt"/>
</dbReference>
<dbReference type="EMBL" id="MCGR01000085">
    <property type="protein sequence ID" value="ORY56537.1"/>
    <property type="molecule type" value="Genomic_DNA"/>
</dbReference>
<dbReference type="GO" id="GO:0000462">
    <property type="term" value="P:maturation of SSU-rRNA from tricistronic rRNA transcript (SSU-rRNA, 5.8S rRNA, LSU-rRNA)"/>
    <property type="evidence" value="ECO:0007669"/>
    <property type="project" value="TreeGrafter"/>
</dbReference>
<dbReference type="AlphaFoldDB" id="A0A1Y2DBG2"/>
<reference evidence="12 13" key="1">
    <citation type="submission" date="2016-07" db="EMBL/GenBank/DDBJ databases">
        <title>Pervasive Adenine N6-methylation of Active Genes in Fungi.</title>
        <authorList>
            <consortium name="DOE Joint Genome Institute"/>
            <person name="Mondo S.J."/>
            <person name="Dannebaum R.O."/>
            <person name="Kuo R.C."/>
            <person name="Labutti K."/>
            <person name="Haridas S."/>
            <person name="Kuo A."/>
            <person name="Salamov A."/>
            <person name="Ahrendt S.R."/>
            <person name="Lipzen A."/>
            <person name="Sullivan W."/>
            <person name="Andreopoulos W.B."/>
            <person name="Clum A."/>
            <person name="Lindquist E."/>
            <person name="Daum C."/>
            <person name="Ramamoorthy G.K."/>
            <person name="Gryganskyi A."/>
            <person name="Culley D."/>
            <person name="Magnuson J.K."/>
            <person name="James T.Y."/>
            <person name="O'Malley M.A."/>
            <person name="Stajich J.E."/>
            <person name="Spatafora J.W."/>
            <person name="Visel A."/>
            <person name="Grigoriev I.V."/>
        </authorList>
    </citation>
    <scope>NUCLEOTIDE SEQUENCE [LARGE SCALE GENOMIC DNA]</scope>
    <source>
        <strain evidence="12 13">62-1032</strain>
    </source>
</reference>
<dbReference type="SMART" id="SM00320">
    <property type="entry name" value="WD40"/>
    <property type="match status" value="7"/>
</dbReference>
<evidence type="ECO:0000313" key="13">
    <source>
        <dbReference type="Proteomes" id="UP000193467"/>
    </source>
</evidence>
<feature type="region of interest" description="Disordered" evidence="10">
    <location>
        <begin position="1"/>
        <end position="32"/>
    </location>
</feature>
<keyword evidence="7" id="KW-0687">Ribonucleoprotein</keyword>
<feature type="repeat" description="WD" evidence="9">
    <location>
        <begin position="62"/>
        <end position="105"/>
    </location>
</feature>
<dbReference type="PROSITE" id="PS50082">
    <property type="entry name" value="WD_REPEATS_2"/>
    <property type="match status" value="3"/>
</dbReference>
<dbReference type="PRINTS" id="PR00320">
    <property type="entry name" value="GPROTEINBRPT"/>
</dbReference>
<evidence type="ECO:0000256" key="7">
    <source>
        <dbReference type="ARBA" id="ARBA00023274"/>
    </source>
</evidence>
<dbReference type="OrthoDB" id="10249065at2759"/>
<feature type="compositionally biased region" description="Acidic residues" evidence="10">
    <location>
        <begin position="157"/>
        <end position="168"/>
    </location>
</feature>
<evidence type="ECO:0000256" key="10">
    <source>
        <dbReference type="SAM" id="MobiDB-lite"/>
    </source>
</evidence>
<dbReference type="Pfam" id="PF00400">
    <property type="entry name" value="WD40"/>
    <property type="match status" value="5"/>
</dbReference>
<feature type="repeat" description="WD" evidence="9">
    <location>
        <begin position="339"/>
        <end position="380"/>
    </location>
</feature>
<keyword evidence="6" id="KW-0539">Nucleus</keyword>
<feature type="region of interest" description="Disordered" evidence="10">
    <location>
        <begin position="472"/>
        <end position="510"/>
    </location>
</feature>
<evidence type="ECO:0000256" key="9">
    <source>
        <dbReference type="PROSITE-ProRule" id="PRU00221"/>
    </source>
</evidence>
<protein>
    <recommendedName>
        <fullName evidence="3">DDB1- and CUL4-associated factor 13</fullName>
    </recommendedName>
    <alternativeName>
        <fullName evidence="8">WD repeat and SOF domain-containing protein 1</fullName>
    </alternativeName>
</protein>
<evidence type="ECO:0000256" key="8">
    <source>
        <dbReference type="ARBA" id="ARBA00032239"/>
    </source>
</evidence>
<dbReference type="InterPro" id="IPR019775">
    <property type="entry name" value="WD40_repeat_CS"/>
</dbReference>
<evidence type="ECO:0000259" key="11">
    <source>
        <dbReference type="Pfam" id="PF04158"/>
    </source>
</evidence>
<dbReference type="InterPro" id="IPR015943">
    <property type="entry name" value="WD40/YVTN_repeat-like_dom_sf"/>
</dbReference>
<dbReference type="Gene3D" id="2.130.10.10">
    <property type="entry name" value="YVTN repeat-like/Quinoprotein amine dehydrogenase"/>
    <property type="match status" value="3"/>
</dbReference>
<organism evidence="12 13">
    <name type="scientific">Leucosporidium creatinivorum</name>
    <dbReference type="NCBI Taxonomy" id="106004"/>
    <lineage>
        <taxon>Eukaryota</taxon>
        <taxon>Fungi</taxon>
        <taxon>Dikarya</taxon>
        <taxon>Basidiomycota</taxon>
        <taxon>Pucciniomycotina</taxon>
        <taxon>Microbotryomycetes</taxon>
        <taxon>Leucosporidiales</taxon>
        <taxon>Leucosporidium</taxon>
    </lineage>
</organism>
<evidence type="ECO:0000256" key="6">
    <source>
        <dbReference type="ARBA" id="ARBA00023242"/>
    </source>
</evidence>
<feature type="compositionally biased region" description="Polar residues" evidence="10">
    <location>
        <begin position="15"/>
        <end position="24"/>
    </location>
</feature>
<feature type="compositionally biased region" description="Basic and acidic residues" evidence="10">
    <location>
        <begin position="147"/>
        <end position="156"/>
    </location>
</feature>
<dbReference type="PROSITE" id="PS50294">
    <property type="entry name" value="WD_REPEATS_REGION"/>
    <property type="match status" value="2"/>
</dbReference>
<evidence type="ECO:0000256" key="2">
    <source>
        <dbReference type="ARBA" id="ARBA00005649"/>
    </source>
</evidence>
<keyword evidence="13" id="KW-1185">Reference proteome</keyword>
<dbReference type="Proteomes" id="UP000193467">
    <property type="component" value="Unassembled WGS sequence"/>
</dbReference>
<dbReference type="FunCoup" id="A0A1Y2DBG2">
    <property type="interactions" value="867"/>
</dbReference>
<feature type="repeat" description="WD" evidence="9">
    <location>
        <begin position="382"/>
        <end position="423"/>
    </location>
</feature>
<dbReference type="PANTHER" id="PTHR22851">
    <property type="entry name" value="U3 SMALL NUCLEOLAR RNA U3 SNORNA ASSOCIATED PROTEIN"/>
    <property type="match status" value="1"/>
</dbReference>
<dbReference type="InterPro" id="IPR020472">
    <property type="entry name" value="WD40_PAC1"/>
</dbReference>
<evidence type="ECO:0000256" key="3">
    <source>
        <dbReference type="ARBA" id="ARBA00021762"/>
    </source>
</evidence>
<comment type="caution">
    <text evidence="12">The sequence shown here is derived from an EMBL/GenBank/DDBJ whole genome shotgun (WGS) entry which is preliminary data.</text>
</comment>
<dbReference type="InParanoid" id="A0A1Y2DBG2"/>
<evidence type="ECO:0000256" key="4">
    <source>
        <dbReference type="ARBA" id="ARBA00022574"/>
    </source>
</evidence>
<dbReference type="GO" id="GO:0032040">
    <property type="term" value="C:small-subunit processome"/>
    <property type="evidence" value="ECO:0007669"/>
    <property type="project" value="TreeGrafter"/>
</dbReference>